<keyword evidence="3 5" id="KW-0687">Ribonucleoprotein</keyword>
<dbReference type="Gene3D" id="1.10.8.50">
    <property type="match status" value="1"/>
</dbReference>
<dbReference type="PIRSF" id="PIRSF002134">
    <property type="entry name" value="Ribosomal_S13"/>
    <property type="match status" value="1"/>
</dbReference>
<dbReference type="GO" id="GO:0003723">
    <property type="term" value="F:RNA binding"/>
    <property type="evidence" value="ECO:0007669"/>
    <property type="project" value="InterPro"/>
</dbReference>
<dbReference type="RefSeq" id="XP_025341139.1">
    <property type="nucleotide sequence ID" value="XM_025485674.1"/>
</dbReference>
<evidence type="ECO:0000313" key="8">
    <source>
        <dbReference type="Proteomes" id="UP000244309"/>
    </source>
</evidence>
<reference evidence="7 8" key="1">
    <citation type="submission" date="2017-12" db="EMBL/GenBank/DDBJ databases">
        <title>Genome Sequence of a Multidrug-Resistant Candida haemulonii Isolate from a Patient with Chronic Leg Ulcers in Israel.</title>
        <authorList>
            <person name="Chow N.A."/>
            <person name="Gade L."/>
            <person name="Batra D."/>
            <person name="Rowe L.A."/>
            <person name="Ben-Ami R."/>
            <person name="Loparev V.N."/>
            <person name="Litvintseva A.P."/>
        </authorList>
    </citation>
    <scope>NUCLEOTIDE SEQUENCE [LARGE SCALE GENOMIC DNA]</scope>
    <source>
        <strain evidence="7 8">B11899</strain>
    </source>
</reference>
<dbReference type="STRING" id="45357.A0A2V1AQP6"/>
<comment type="similarity">
    <text evidence="1 5">Belongs to the universal ribosomal protein uS13 family.</text>
</comment>
<dbReference type="OrthoDB" id="525520at2759"/>
<organism evidence="7 8">
    <name type="scientific">Candidozyma haemuli</name>
    <dbReference type="NCBI Taxonomy" id="45357"/>
    <lineage>
        <taxon>Eukaryota</taxon>
        <taxon>Fungi</taxon>
        <taxon>Dikarya</taxon>
        <taxon>Ascomycota</taxon>
        <taxon>Saccharomycotina</taxon>
        <taxon>Pichiomycetes</taxon>
        <taxon>Metschnikowiaceae</taxon>
        <taxon>Candidozyma</taxon>
    </lineage>
</organism>
<feature type="region of interest" description="Disordered" evidence="6">
    <location>
        <begin position="95"/>
        <end position="120"/>
    </location>
</feature>
<dbReference type="Pfam" id="PF00416">
    <property type="entry name" value="Ribosomal_S13"/>
    <property type="match status" value="1"/>
</dbReference>
<proteinExistence type="inferred from homology"/>
<comment type="caution">
    <text evidence="7">The sequence shown here is derived from an EMBL/GenBank/DDBJ whole genome shotgun (WGS) entry which is preliminary data.</text>
</comment>
<dbReference type="GO" id="GO:0003735">
    <property type="term" value="F:structural constituent of ribosome"/>
    <property type="evidence" value="ECO:0007669"/>
    <property type="project" value="EnsemblFungi"/>
</dbReference>
<gene>
    <name evidence="7" type="ORF">CXQ85_001982</name>
</gene>
<keyword evidence="2 5" id="KW-0689">Ribosomal protein</keyword>
<dbReference type="VEuPathDB" id="FungiDB:CXQ85_001982"/>
<dbReference type="EMBL" id="PKFO01000003">
    <property type="protein sequence ID" value="PVH20199.1"/>
    <property type="molecule type" value="Genomic_DNA"/>
</dbReference>
<dbReference type="InterPro" id="IPR027437">
    <property type="entry name" value="Rbsml_uS13_C"/>
</dbReference>
<dbReference type="Gene3D" id="4.10.910.10">
    <property type="entry name" value="30s ribosomal protein s13, domain 2"/>
    <property type="match status" value="1"/>
</dbReference>
<sequence>MVVHVFGKAIKHNQLVHIGLQAKIFGVGPQVAQKICAKVGLYPQMRMNELDEAQIMSINKELSEMQVEHQLKQKIRNDIALKQKTGSYVGQRHAASLPVRGQGTRSNGRTARRLNKWRTE</sequence>
<dbReference type="PANTHER" id="PTHR10871:SF1">
    <property type="entry name" value="SMALL RIBOSOMAL SUBUNIT PROTEIN US13M"/>
    <property type="match status" value="1"/>
</dbReference>
<protein>
    <recommendedName>
        <fullName evidence="4">Small ribosomal subunit protein uS13m</fullName>
    </recommendedName>
</protein>
<dbReference type="AlphaFoldDB" id="A0A2V1AQP6"/>
<dbReference type="PROSITE" id="PS50159">
    <property type="entry name" value="RIBOSOMAL_S13_2"/>
    <property type="match status" value="1"/>
</dbReference>
<dbReference type="FunFam" id="1.10.8.50:FF:000001">
    <property type="entry name" value="30S ribosomal protein S13"/>
    <property type="match status" value="1"/>
</dbReference>
<dbReference type="GO" id="GO:0005763">
    <property type="term" value="C:mitochondrial small ribosomal subunit"/>
    <property type="evidence" value="ECO:0007669"/>
    <property type="project" value="EnsemblFungi"/>
</dbReference>
<name>A0A2V1AQP6_9ASCO</name>
<feature type="compositionally biased region" description="Basic residues" evidence="6">
    <location>
        <begin position="110"/>
        <end position="120"/>
    </location>
</feature>
<dbReference type="PANTHER" id="PTHR10871">
    <property type="entry name" value="30S RIBOSOMAL PROTEIN S13/40S RIBOSOMAL PROTEIN S18"/>
    <property type="match status" value="1"/>
</dbReference>
<evidence type="ECO:0000256" key="6">
    <source>
        <dbReference type="SAM" id="MobiDB-lite"/>
    </source>
</evidence>
<dbReference type="GO" id="GO:0005777">
    <property type="term" value="C:peroxisome"/>
    <property type="evidence" value="ECO:0007669"/>
    <property type="project" value="EnsemblFungi"/>
</dbReference>
<evidence type="ECO:0000256" key="2">
    <source>
        <dbReference type="ARBA" id="ARBA00022980"/>
    </source>
</evidence>
<keyword evidence="8" id="KW-1185">Reference proteome</keyword>
<evidence type="ECO:0000256" key="3">
    <source>
        <dbReference type="ARBA" id="ARBA00023274"/>
    </source>
</evidence>
<dbReference type="GO" id="GO:0006412">
    <property type="term" value="P:translation"/>
    <property type="evidence" value="ECO:0007669"/>
    <property type="project" value="InterPro"/>
</dbReference>
<accession>A0A2V1AQP6</accession>
<evidence type="ECO:0000256" key="1">
    <source>
        <dbReference type="ARBA" id="ARBA00008080"/>
    </source>
</evidence>
<dbReference type="InterPro" id="IPR010979">
    <property type="entry name" value="Ribosomal_uS13-like_H2TH"/>
</dbReference>
<evidence type="ECO:0000256" key="5">
    <source>
        <dbReference type="RuleBase" id="RU003830"/>
    </source>
</evidence>
<evidence type="ECO:0000313" key="7">
    <source>
        <dbReference type="EMBL" id="PVH20199.1"/>
    </source>
</evidence>
<dbReference type="SUPFAM" id="SSF46946">
    <property type="entry name" value="S13-like H2TH domain"/>
    <property type="match status" value="1"/>
</dbReference>
<evidence type="ECO:0000256" key="4">
    <source>
        <dbReference type="ARBA" id="ARBA00040757"/>
    </source>
</evidence>
<dbReference type="Proteomes" id="UP000244309">
    <property type="component" value="Unassembled WGS sequence"/>
</dbReference>
<dbReference type="GeneID" id="37007313"/>
<dbReference type="InterPro" id="IPR001892">
    <property type="entry name" value="Ribosomal_uS13"/>
</dbReference>